<name>A0A0X3PNC0_SCHSO</name>
<dbReference type="EMBL" id="GEEE01010475">
    <property type="protein sequence ID" value="JAP52750.1"/>
    <property type="molecule type" value="Transcribed_RNA"/>
</dbReference>
<gene>
    <name evidence="2" type="ORF">TR153120</name>
</gene>
<feature type="region of interest" description="Disordered" evidence="1">
    <location>
        <begin position="1428"/>
        <end position="1449"/>
    </location>
</feature>
<feature type="compositionally biased region" description="Polar residues" evidence="1">
    <location>
        <begin position="1513"/>
        <end position="1523"/>
    </location>
</feature>
<evidence type="ECO:0000256" key="1">
    <source>
        <dbReference type="SAM" id="MobiDB-lite"/>
    </source>
</evidence>
<feature type="region of interest" description="Disordered" evidence="1">
    <location>
        <begin position="1587"/>
        <end position="1689"/>
    </location>
</feature>
<feature type="region of interest" description="Disordered" evidence="1">
    <location>
        <begin position="1002"/>
        <end position="1038"/>
    </location>
</feature>
<feature type="compositionally biased region" description="Polar residues" evidence="1">
    <location>
        <begin position="752"/>
        <end position="766"/>
    </location>
</feature>
<evidence type="ECO:0008006" key="3">
    <source>
        <dbReference type="Google" id="ProtNLM"/>
    </source>
</evidence>
<feature type="region of interest" description="Disordered" evidence="1">
    <location>
        <begin position="1513"/>
        <end position="1548"/>
    </location>
</feature>
<proteinExistence type="predicted"/>
<feature type="region of interest" description="Disordered" evidence="1">
    <location>
        <begin position="501"/>
        <end position="564"/>
    </location>
</feature>
<feature type="region of interest" description="Disordered" evidence="1">
    <location>
        <begin position="742"/>
        <end position="782"/>
    </location>
</feature>
<sequence length="1788" mass="188901">MLKMKPVIEGYVKYRDGKKWKRRYCVLCSSPCSQYSSYHVTLCRVNGDGGCKLSVGLQASLHVQQWRVCLVGEPSAGCKFICQWRLDAIDTMYTMEPPPGTAALAGCSGTTGCTSGMASGLVTGSSSITSGGTPDGLSGPGIGAAGGSSGIGSPSLSASTSGSALLDCRGRIEDLLVLRTNKNAGKVQGNFTFQVDSHRLPQLTKAIEELMLRRFPTLTTDVATTRASFPAEDNLPSTGIPSSCLAKSASTASYGMEISCPAPHKAVAAAATGSFSSSLSQGASAENGSPPLAMMMMMRDSHPHQTCSPLSSSFPREGSLMRSEANRYVNVASSNRSYTGISSQQGEGGQPREKRHQLSFLTKTHGMERSDEIFIPQNRPHGLESCTSAVPEENLTGKEHRQLSHHRPQQQQPCQNGKNLNVPVGSTGSDTGSTRSENSASSSSLARQPHQQPLAAVVPAPQSNHVFPSVKVFAGVITSLTPAPSTVASSASLASHISDAPARIQSGTGGGGRGTPPYRGASGPLRPKATTPFNSPPRPLLATADPYNGFPISHQQPSQTSPPLRKISAVSMPKMMMPTVPPPAATTSAAAVVVQAGTAAYHCERCHLQGAVSSAASATATTSARQQHHYRGQRHSQHKCRKAAHRRPHSAEPALLLMASESSPAPPQSPRGQEQPPNGGGGGHFHQDVFTVDEDVSSVLTGKGPGPPTKHTSTSSETAYLSLSHRIGQIFQSLYSGLAGVGGGRPPLDGGSTSAGDESPRHPNSTCREHAKPPRPLLPSDPKWGICPRVSALHSSPSQDPSRRHCCDGSTHYNSSIPGCCRRPHTFIPPNRCYPLRRSRTFDECDLRRRRARRRRLLDCLVHDSDGNQTAEKEDQDLLPATTPIPPSSACLFLLVPNLPSTEKIGDEAGANRWRSRRFLIHQPGSCCSGRCSWQRTAPTVTAPPQPPSVDRSERLGCLSSPSTHSNWGSASYLALTDSSDCLQTSKFRVWRVLQDNKFRTVPHPADSTATSKSGVLTGPSRCAEALSNGPSPPDKVGYPSLTRIGPQNSSSTWSILSLSSSEWAESAPLHFDTPVVSTDAGGAAATLFSPHHHRRRLSHSCLFEPTMPFDHPSLSPCCCSPVSASSLSLCSHEGEAYLPGPSSKYLPPVSSSDAARGHTSFCDLCGSSVVGRTTSMTQYRKRAVSHSERDYMRQQLNATSKPCRSTLTKTSSGGGGGGDSSGIHHEYANFEVCARANTLPYNKHGQRAFNRQTRGQHASADLKSHDLPITASVVSDRHQQQSGDVCDGSLAFSHTDAVDFKSQEVRTAAVSTSQQFPSATSLSSSTASHTSSPSSPPLPYCNLPNPLLAIISNSGGGGSMSSSSSYFYQQQQQLAAERAAICDAMASYANWPILLGRRSQISSSTSGRYGTLSGSPPSLTAPLPLMNSTREPSNGALRLTGEPVGPRRSYCGPPTLTGNITGVSEAGKNTCVMPDEVRDPKRNYALVDLRPSPASSVLTPTDITINPSCAGSRASNFSTAGPTSIADVHSPRNAGEEPLSEPDSSASTLMGFATTSSSTLLQQKTQQLSAASDVGDCGSASFMDSKQSQLSAGLSARSGTYRRRHSHSLSSALPEPPLNYVHVIPMPRRTGAGGEQGQDVPQRQYSRPERVSVDSLPPRCAPRESWGEESSSGSGAETLLSNPTLVGPPPPMAKVVEAPRTPDVAYAQIDFVRTRALSAVNGNLETLLSSVSERQAAAMAASLGVAGSSGTVTKAGRSAFGLKSVSRSKRIINRGSRKKSNICPGDP</sequence>
<feature type="compositionally biased region" description="Polar residues" evidence="1">
    <location>
        <begin position="553"/>
        <end position="562"/>
    </location>
</feature>
<feature type="compositionally biased region" description="Basic residues" evidence="1">
    <location>
        <begin position="626"/>
        <end position="648"/>
    </location>
</feature>
<accession>A0A0X3PNC0</accession>
<organism evidence="2">
    <name type="scientific">Schistocephalus solidus</name>
    <name type="common">Tapeworm</name>
    <dbReference type="NCBI Taxonomy" id="70667"/>
    <lineage>
        <taxon>Eukaryota</taxon>
        <taxon>Metazoa</taxon>
        <taxon>Spiralia</taxon>
        <taxon>Lophotrochozoa</taxon>
        <taxon>Platyhelminthes</taxon>
        <taxon>Cestoda</taxon>
        <taxon>Eucestoda</taxon>
        <taxon>Diphyllobothriidea</taxon>
        <taxon>Diphyllobothriidae</taxon>
        <taxon>Schistocephalus</taxon>
    </lineage>
</organism>
<feature type="region of interest" description="Disordered" evidence="1">
    <location>
        <begin position="619"/>
        <end position="649"/>
    </location>
</feature>
<dbReference type="Gene3D" id="2.30.29.30">
    <property type="entry name" value="Pleckstrin-homology domain (PH domain)/Phosphotyrosine-binding domain (PTB)"/>
    <property type="match status" value="1"/>
</dbReference>
<feature type="region of interest" description="Disordered" evidence="1">
    <location>
        <begin position="129"/>
        <end position="155"/>
    </location>
</feature>
<dbReference type="InterPro" id="IPR011993">
    <property type="entry name" value="PH-like_dom_sf"/>
</dbReference>
<feature type="region of interest" description="Disordered" evidence="1">
    <location>
        <begin position="397"/>
        <end position="454"/>
    </location>
</feature>
<reference evidence="2" key="1">
    <citation type="submission" date="2016-01" db="EMBL/GenBank/DDBJ databases">
        <title>Reference transcriptome for the parasite Schistocephalus solidus: insights into the molecular evolution of parasitism.</title>
        <authorList>
            <person name="Hebert F.O."/>
            <person name="Grambauer S."/>
            <person name="Barber I."/>
            <person name="Landry C.R."/>
            <person name="Aubin-Horth N."/>
        </authorList>
    </citation>
    <scope>NUCLEOTIDE SEQUENCE</scope>
</reference>
<feature type="region of interest" description="Disordered" evidence="1">
    <location>
        <begin position="1311"/>
        <end position="1340"/>
    </location>
</feature>
<feature type="compositionally biased region" description="Low complexity" evidence="1">
    <location>
        <begin position="1318"/>
        <end position="1334"/>
    </location>
</feature>
<feature type="region of interest" description="Disordered" evidence="1">
    <location>
        <begin position="661"/>
        <end position="717"/>
    </location>
</feature>
<evidence type="ECO:0000313" key="2">
    <source>
        <dbReference type="EMBL" id="JAP52750.1"/>
    </source>
</evidence>
<feature type="compositionally biased region" description="Low complexity" evidence="1">
    <location>
        <begin position="425"/>
        <end position="444"/>
    </location>
</feature>
<feature type="compositionally biased region" description="Polar residues" evidence="1">
    <location>
        <begin position="409"/>
        <end position="419"/>
    </location>
</feature>
<protein>
    <recommendedName>
        <fullName evidence="3">PH domain-containing protein</fullName>
    </recommendedName>
</protein>
<feature type="compositionally biased region" description="Gly residues" evidence="1">
    <location>
        <begin position="138"/>
        <end position="150"/>
    </location>
</feature>